<accession>A0A4Q6XPM5</accession>
<evidence type="ECO:0000313" key="3">
    <source>
        <dbReference type="Proteomes" id="UP000292855"/>
    </source>
</evidence>
<name>A0A4Q6XPM5_9SPHI</name>
<evidence type="ECO:0000313" key="2">
    <source>
        <dbReference type="EMBL" id="RZF58569.1"/>
    </source>
</evidence>
<dbReference type="InterPro" id="IPR025139">
    <property type="entry name" value="DUF4062"/>
</dbReference>
<evidence type="ECO:0000259" key="1">
    <source>
        <dbReference type="Pfam" id="PF13271"/>
    </source>
</evidence>
<dbReference type="EMBL" id="SGIT01000004">
    <property type="protein sequence ID" value="RZF58569.1"/>
    <property type="molecule type" value="Genomic_DNA"/>
</dbReference>
<dbReference type="OrthoDB" id="754716at2"/>
<organism evidence="2 3">
    <name type="scientific">Sphingobacterium corticibacterium</name>
    <dbReference type="NCBI Taxonomy" id="2484746"/>
    <lineage>
        <taxon>Bacteria</taxon>
        <taxon>Pseudomonadati</taxon>
        <taxon>Bacteroidota</taxon>
        <taxon>Sphingobacteriia</taxon>
        <taxon>Sphingobacteriales</taxon>
        <taxon>Sphingobacteriaceae</taxon>
        <taxon>Sphingobacterium</taxon>
    </lineage>
</organism>
<protein>
    <submittedName>
        <fullName evidence="2">DUF4062 domain-containing protein</fullName>
    </submittedName>
</protein>
<keyword evidence="3" id="KW-1185">Reference proteome</keyword>
<feature type="domain" description="DUF4062" evidence="1">
    <location>
        <begin position="10"/>
        <end position="93"/>
    </location>
</feature>
<reference evidence="2 3" key="1">
    <citation type="submission" date="2019-02" db="EMBL/GenBank/DDBJ databases">
        <authorList>
            <person name="Li Y."/>
        </authorList>
    </citation>
    <scope>NUCLEOTIDE SEQUENCE [LARGE SCALE GENOMIC DNA]</scope>
    <source>
        <strain evidence="2 3">30C10-4-7</strain>
    </source>
</reference>
<dbReference type="Proteomes" id="UP000292855">
    <property type="component" value="Unassembled WGS sequence"/>
</dbReference>
<dbReference type="AlphaFoldDB" id="A0A4Q6XPM5"/>
<proteinExistence type="predicted"/>
<sequence length="195" mass="22681">MPKSSSSKIKIMIGSTVYGFPDQLAAICDVIESYGYEAVNSHRGTMRVDPTLSNLENCLRAVRDCDVFLGIIRPYYGSGNINGVNITFEEMKLAIELKKPYWFLVDRDVTFARQLFRNLVPKGDAKNYELKKNHIFDMRTLDVYDYVIKNGEPLETRTGNWAQEFYRLDEALKYVKTQFEDRSFIEEMVERNKTK</sequence>
<gene>
    <name evidence="2" type="ORF">EWE74_18390</name>
</gene>
<comment type="caution">
    <text evidence="2">The sequence shown here is derived from an EMBL/GenBank/DDBJ whole genome shotgun (WGS) entry which is preliminary data.</text>
</comment>
<dbReference type="Pfam" id="PF13271">
    <property type="entry name" value="DUF4062"/>
    <property type="match status" value="1"/>
</dbReference>